<evidence type="ECO:0000256" key="1">
    <source>
        <dbReference type="SAM" id="MobiDB-lite"/>
    </source>
</evidence>
<keyword evidence="2" id="KW-0812">Transmembrane</keyword>
<feature type="compositionally biased region" description="Pro residues" evidence="1">
    <location>
        <begin position="103"/>
        <end position="124"/>
    </location>
</feature>
<gene>
    <name evidence="3" type="ORF">ABZ510_29555</name>
</gene>
<keyword evidence="4" id="KW-1185">Reference proteome</keyword>
<name>A0ABV2WYM0_9NOCA</name>
<sequence length="286" mass="28722">MSPIPQPPFPAELLADLHAGNIDPELSARLWPAVQRDPDAKRYLDSLDELRGSLAALGTAERITRPIPGDIAARLDALAESLGRPGGDSGTDTAWHGLTDPPKAAPPNPADIPPPAFGSAPPPLDRAGPGTAFEPAGRTAPISLDARRRRRRLAAGLAAAAVLVVAIGATFFAVGGSDTDTAPTAAPPPSTTTEPGPGLDTAVALRALGRNDVGGRLADPAALAACVAAAGIDRPVLGSADMDFHGREAVLILVGGRNGAQVTALVVGPGCGPGNPDVLATPTDIG</sequence>
<feature type="transmembrane region" description="Helical" evidence="2">
    <location>
        <begin position="153"/>
        <end position="174"/>
    </location>
</feature>
<organism evidence="3 4">
    <name type="scientific">Nocardia rhamnosiphila</name>
    <dbReference type="NCBI Taxonomy" id="426716"/>
    <lineage>
        <taxon>Bacteria</taxon>
        <taxon>Bacillati</taxon>
        <taxon>Actinomycetota</taxon>
        <taxon>Actinomycetes</taxon>
        <taxon>Mycobacteriales</taxon>
        <taxon>Nocardiaceae</taxon>
        <taxon>Nocardia</taxon>
    </lineage>
</organism>
<keyword evidence="2" id="KW-0472">Membrane</keyword>
<proteinExistence type="predicted"/>
<protein>
    <recommendedName>
        <fullName evidence="5">Anti-sigma-M factor RsmA</fullName>
    </recommendedName>
</protein>
<feature type="region of interest" description="Disordered" evidence="1">
    <location>
        <begin position="177"/>
        <end position="198"/>
    </location>
</feature>
<comment type="caution">
    <text evidence="3">The sequence shown here is derived from an EMBL/GenBank/DDBJ whole genome shotgun (WGS) entry which is preliminary data.</text>
</comment>
<dbReference type="EMBL" id="JBEYBF010000030">
    <property type="protein sequence ID" value="MEU1955990.1"/>
    <property type="molecule type" value="Genomic_DNA"/>
</dbReference>
<keyword evidence="2" id="KW-1133">Transmembrane helix</keyword>
<reference evidence="3 4" key="1">
    <citation type="submission" date="2024-06" db="EMBL/GenBank/DDBJ databases">
        <title>The Natural Products Discovery Center: Release of the First 8490 Sequenced Strains for Exploring Actinobacteria Biosynthetic Diversity.</title>
        <authorList>
            <person name="Kalkreuter E."/>
            <person name="Kautsar S.A."/>
            <person name="Yang D."/>
            <person name="Bader C.D."/>
            <person name="Teijaro C.N."/>
            <person name="Fluegel L."/>
            <person name="Davis C.M."/>
            <person name="Simpson J.R."/>
            <person name="Lauterbach L."/>
            <person name="Steele A.D."/>
            <person name="Gui C."/>
            <person name="Meng S."/>
            <person name="Li G."/>
            <person name="Viehrig K."/>
            <person name="Ye F."/>
            <person name="Su P."/>
            <person name="Kiefer A.F."/>
            <person name="Nichols A."/>
            <person name="Cepeda A.J."/>
            <person name="Yan W."/>
            <person name="Fan B."/>
            <person name="Jiang Y."/>
            <person name="Adhikari A."/>
            <person name="Zheng C.-J."/>
            <person name="Schuster L."/>
            <person name="Cowan T.M."/>
            <person name="Smanski M.J."/>
            <person name="Chevrette M.G."/>
            <person name="De Carvalho L.P.S."/>
            <person name="Shen B."/>
        </authorList>
    </citation>
    <scope>NUCLEOTIDE SEQUENCE [LARGE SCALE GENOMIC DNA]</scope>
    <source>
        <strain evidence="3 4">NPDC019708</strain>
    </source>
</reference>
<dbReference type="Proteomes" id="UP001550628">
    <property type="component" value="Unassembled WGS sequence"/>
</dbReference>
<evidence type="ECO:0000313" key="4">
    <source>
        <dbReference type="Proteomes" id="UP001550628"/>
    </source>
</evidence>
<accession>A0ABV2WYM0</accession>
<feature type="region of interest" description="Disordered" evidence="1">
    <location>
        <begin position="82"/>
        <end position="144"/>
    </location>
</feature>
<dbReference type="RefSeq" id="WP_356959258.1">
    <property type="nucleotide sequence ID" value="NZ_JBEYBD010000026.1"/>
</dbReference>
<evidence type="ECO:0000313" key="3">
    <source>
        <dbReference type="EMBL" id="MEU1955990.1"/>
    </source>
</evidence>
<evidence type="ECO:0008006" key="5">
    <source>
        <dbReference type="Google" id="ProtNLM"/>
    </source>
</evidence>
<evidence type="ECO:0000256" key="2">
    <source>
        <dbReference type="SAM" id="Phobius"/>
    </source>
</evidence>